<name>A0A383F950_9ZZZZ</name>
<accession>A0A383F950</accession>
<reference evidence="1" key="1">
    <citation type="submission" date="2018-05" db="EMBL/GenBank/DDBJ databases">
        <authorList>
            <person name="Lanie J.A."/>
            <person name="Ng W.-L."/>
            <person name="Kazmierczak K.M."/>
            <person name="Andrzejewski T.M."/>
            <person name="Davidsen T.M."/>
            <person name="Wayne K.J."/>
            <person name="Tettelin H."/>
            <person name="Glass J.I."/>
            <person name="Rusch D."/>
            <person name="Podicherti R."/>
            <person name="Tsui H.-C.T."/>
            <person name="Winkler M.E."/>
        </authorList>
    </citation>
    <scope>NUCLEOTIDE SEQUENCE</scope>
</reference>
<feature type="non-terminal residue" evidence="1">
    <location>
        <position position="1"/>
    </location>
</feature>
<dbReference type="AlphaFoldDB" id="A0A383F950"/>
<proteinExistence type="predicted"/>
<protein>
    <submittedName>
        <fullName evidence="1">Uncharacterized protein</fullName>
    </submittedName>
</protein>
<sequence length="38" mass="4204">TVNITQQIESQLSLRPTKGYENIVKGVRHTCLLFGTAS</sequence>
<evidence type="ECO:0000313" key="1">
    <source>
        <dbReference type="EMBL" id="SVE64945.1"/>
    </source>
</evidence>
<dbReference type="EMBL" id="UINC01232116">
    <property type="protein sequence ID" value="SVE64945.1"/>
    <property type="molecule type" value="Genomic_DNA"/>
</dbReference>
<gene>
    <name evidence="1" type="ORF">METZ01_LOCUS517799</name>
</gene>
<organism evidence="1">
    <name type="scientific">marine metagenome</name>
    <dbReference type="NCBI Taxonomy" id="408172"/>
    <lineage>
        <taxon>unclassified sequences</taxon>
        <taxon>metagenomes</taxon>
        <taxon>ecological metagenomes</taxon>
    </lineage>
</organism>